<dbReference type="PANTHER" id="PTHR12585">
    <property type="entry name" value="SCC1 / RAD21 FAMILY MEMBER"/>
    <property type="match status" value="1"/>
</dbReference>
<evidence type="ECO:0000256" key="1">
    <source>
        <dbReference type="ARBA" id="ARBA00004123"/>
    </source>
</evidence>
<dbReference type="GO" id="GO:0008278">
    <property type="term" value="C:cohesin complex"/>
    <property type="evidence" value="ECO:0007669"/>
    <property type="project" value="InterPro"/>
</dbReference>
<dbReference type="Gene3D" id="1.10.10.580">
    <property type="entry name" value="Structural maintenance of chromosome 1. Chain E"/>
    <property type="match status" value="1"/>
</dbReference>
<evidence type="ECO:0000313" key="8">
    <source>
        <dbReference type="Proteomes" id="UP001141552"/>
    </source>
</evidence>
<reference evidence="7" key="1">
    <citation type="submission" date="2022-02" db="EMBL/GenBank/DDBJ databases">
        <authorList>
            <person name="Henning P.M."/>
            <person name="McCubbin A.G."/>
            <person name="Shore J.S."/>
        </authorList>
    </citation>
    <scope>NUCLEOTIDE SEQUENCE</scope>
    <source>
        <strain evidence="7">F60SS</strain>
        <tissue evidence="7">Leaves</tissue>
    </source>
</reference>
<feature type="compositionally biased region" description="Basic and acidic residues" evidence="4">
    <location>
        <begin position="746"/>
        <end position="762"/>
    </location>
</feature>
<dbReference type="InterPro" id="IPR039781">
    <property type="entry name" value="Rad21/Rec8-like"/>
</dbReference>
<evidence type="ECO:0000256" key="2">
    <source>
        <dbReference type="ARBA" id="ARBA00009870"/>
    </source>
</evidence>
<accession>A0A9Q0JAP1</accession>
<dbReference type="Pfam" id="PF04825">
    <property type="entry name" value="Rad21_Rec8_N"/>
    <property type="match status" value="1"/>
</dbReference>
<feature type="domain" description="Rad21/Rec8-like protein C-terminal eukaryotic" evidence="5">
    <location>
        <begin position="826"/>
        <end position="873"/>
    </location>
</feature>
<evidence type="ECO:0000256" key="4">
    <source>
        <dbReference type="SAM" id="MobiDB-lite"/>
    </source>
</evidence>
<dbReference type="Pfam" id="PF04824">
    <property type="entry name" value="Rad21_Rec8"/>
    <property type="match status" value="1"/>
</dbReference>
<organism evidence="7 8">
    <name type="scientific">Turnera subulata</name>
    <dbReference type="NCBI Taxonomy" id="218843"/>
    <lineage>
        <taxon>Eukaryota</taxon>
        <taxon>Viridiplantae</taxon>
        <taxon>Streptophyta</taxon>
        <taxon>Embryophyta</taxon>
        <taxon>Tracheophyta</taxon>
        <taxon>Spermatophyta</taxon>
        <taxon>Magnoliopsida</taxon>
        <taxon>eudicotyledons</taxon>
        <taxon>Gunneridae</taxon>
        <taxon>Pentapetalae</taxon>
        <taxon>rosids</taxon>
        <taxon>fabids</taxon>
        <taxon>Malpighiales</taxon>
        <taxon>Passifloraceae</taxon>
        <taxon>Turnera</taxon>
    </lineage>
</organism>
<comment type="caution">
    <text evidence="7">The sequence shown here is derived from an EMBL/GenBank/DDBJ whole genome shotgun (WGS) entry which is preliminary data.</text>
</comment>
<feature type="region of interest" description="Disordered" evidence="4">
    <location>
        <begin position="712"/>
        <end position="771"/>
    </location>
</feature>
<dbReference type="GO" id="GO:0007062">
    <property type="term" value="P:sister chromatid cohesion"/>
    <property type="evidence" value="ECO:0007669"/>
    <property type="project" value="InterPro"/>
</dbReference>
<dbReference type="InterPro" id="IPR023093">
    <property type="entry name" value="ScpA-like_C"/>
</dbReference>
<keyword evidence="3" id="KW-0539">Nucleus</keyword>
<sequence>MFYSQCLLSRQGPLGAIWVAAYFYKKLKKSQVTATNITSSVDKILGDEFDDAVAYRILGYLLLGIVRIYSKKVEYMFDDCNRALRGIKEFVLSRGVELEPLRAPYFSITLPERFELDAFELDILEDESPNNVVCHDEITLKEVAWRTEGVGRYGLTHCKEFSAFGDTWSADYTLNEDIIMSQLMECDMEMIGSPNLSNAQASMTGLRGNEFSREGHTEHEVFCEFEEEPRENGPSLCETHQTEREHTKVQEGVEPEQMILQASSEKILADEYFQEGTVEIRTSAGVEAETGTTSEPQCEHHQTDGQQMEVEAQSLDLGISGVEKEHVTPVRTFSACHNGEKQTQAPFMEQSDTGTFAQARMQEASDDVCRQELCRNLESIGVENEKASPVQPCGERNQIEGMQIGVGVAAKSENEVHEAIKECSSGIENLREYRLPHQQDADTEMFCAVEEPHRLDQPFNEEHHNNTKVMKLSEVASVGNKEDQINKEDAPLSIKLDVSPQSGFPNVSGIGTPEVLNITTPATKERARKSKGHAQALGKRKFLYDKIVSIPNDVLKAAIEDPSDLVSRRRKAPRTALATWKMQRASDLPQYFLQPLIPCTSSLLQSLFGKKKSEMLKIFEALDSPRKLVSECADAGGPVENVEASEMLGMPECHTLNRPSEAAEPLEELNVETVAPPAVEILTAESHDNAGLPQNVSNGLAVNRLVGGDKLPEKLDVPGSPPVDGSSLHTSIAPQTPVLHKTSSRPFERQERAETSSLVREENDLENVEKQQSCMSSEQEFDLHMLTEEINSCEGDGQENYGWSHRTRVVARFLHSCFLNQQKRREEEVVNLLEILEGKIKKEGARFFYEVLVLKSKGCVHVKQENGYGDILLWKTLQWDQTFAAD</sequence>
<dbReference type="InterPro" id="IPR036390">
    <property type="entry name" value="WH_DNA-bd_sf"/>
</dbReference>
<dbReference type="Proteomes" id="UP001141552">
    <property type="component" value="Unassembled WGS sequence"/>
</dbReference>
<gene>
    <name evidence="7" type="ORF">Tsubulata_034315</name>
</gene>
<reference evidence="7" key="2">
    <citation type="journal article" date="2023" name="Plants (Basel)">
        <title>Annotation of the Turnera subulata (Passifloraceae) Draft Genome Reveals the S-Locus Evolved after the Divergence of Turneroideae from Passifloroideae in a Stepwise Manner.</title>
        <authorList>
            <person name="Henning P.M."/>
            <person name="Roalson E.H."/>
            <person name="Mir W."/>
            <person name="McCubbin A.G."/>
            <person name="Shore J.S."/>
        </authorList>
    </citation>
    <scope>NUCLEOTIDE SEQUENCE</scope>
    <source>
        <strain evidence="7">F60SS</strain>
    </source>
</reference>
<dbReference type="CDD" id="cd21793">
    <property type="entry name" value="Rad21_Rec8_M_AtSYN1-like"/>
    <property type="match status" value="1"/>
</dbReference>
<dbReference type="GO" id="GO:1990414">
    <property type="term" value="P:replication-born double-strand break repair via sister chromatid exchange"/>
    <property type="evidence" value="ECO:0007669"/>
    <property type="project" value="TreeGrafter"/>
</dbReference>
<comment type="subcellular location">
    <subcellularLocation>
        <location evidence="1">Nucleus</location>
    </subcellularLocation>
</comment>
<feature type="domain" description="Rad21/Rec8-like protein N-terminal" evidence="6">
    <location>
        <begin position="1"/>
        <end position="92"/>
    </location>
</feature>
<proteinExistence type="inferred from homology"/>
<evidence type="ECO:0000259" key="6">
    <source>
        <dbReference type="Pfam" id="PF04825"/>
    </source>
</evidence>
<dbReference type="AlphaFoldDB" id="A0A9Q0JAP1"/>
<comment type="similarity">
    <text evidence="2">Belongs to the rad21 family.</text>
</comment>
<dbReference type="SUPFAM" id="SSF46785">
    <property type="entry name" value="Winged helix' DNA-binding domain"/>
    <property type="match status" value="1"/>
</dbReference>
<dbReference type="GO" id="GO:0005634">
    <property type="term" value="C:nucleus"/>
    <property type="evidence" value="ECO:0007669"/>
    <property type="project" value="UniProtKB-SubCell"/>
</dbReference>
<name>A0A9Q0JAP1_9ROSI</name>
<evidence type="ECO:0008006" key="9">
    <source>
        <dbReference type="Google" id="ProtNLM"/>
    </source>
</evidence>
<dbReference type="GO" id="GO:0003682">
    <property type="term" value="F:chromatin binding"/>
    <property type="evidence" value="ECO:0007669"/>
    <property type="project" value="TreeGrafter"/>
</dbReference>
<evidence type="ECO:0000256" key="3">
    <source>
        <dbReference type="ARBA" id="ARBA00023242"/>
    </source>
</evidence>
<evidence type="ECO:0000259" key="5">
    <source>
        <dbReference type="Pfam" id="PF04824"/>
    </source>
</evidence>
<keyword evidence="8" id="KW-1185">Reference proteome</keyword>
<evidence type="ECO:0000313" key="7">
    <source>
        <dbReference type="EMBL" id="KAJ4834302.1"/>
    </source>
</evidence>
<dbReference type="InterPro" id="IPR006909">
    <property type="entry name" value="Rad21/Rec8_C_eu"/>
</dbReference>
<dbReference type="InterPro" id="IPR006910">
    <property type="entry name" value="Rad21_Rec8_N"/>
</dbReference>
<protein>
    <recommendedName>
        <fullName evidence="9">Rad21/Rec8-like protein N-terminal domain-containing protein</fullName>
    </recommendedName>
</protein>
<dbReference type="PANTHER" id="PTHR12585:SF73">
    <property type="entry name" value="SISTER CHROMATID COHESION 1 PROTEIN 2"/>
    <property type="match status" value="1"/>
</dbReference>
<dbReference type="EMBL" id="JAKUCV010004731">
    <property type="protein sequence ID" value="KAJ4834302.1"/>
    <property type="molecule type" value="Genomic_DNA"/>
</dbReference>
<dbReference type="OrthoDB" id="10071381at2759"/>